<proteinExistence type="predicted"/>
<feature type="region of interest" description="Disordered" evidence="1">
    <location>
        <begin position="88"/>
        <end position="109"/>
    </location>
</feature>
<dbReference type="EMBL" id="KV417611">
    <property type="protein sequence ID" value="KZP14871.1"/>
    <property type="molecule type" value="Genomic_DNA"/>
</dbReference>
<protein>
    <submittedName>
        <fullName evidence="2">Uncharacterized protein</fullName>
    </submittedName>
</protein>
<organism evidence="2 3">
    <name type="scientific">Athelia psychrophila</name>
    <dbReference type="NCBI Taxonomy" id="1759441"/>
    <lineage>
        <taxon>Eukaryota</taxon>
        <taxon>Fungi</taxon>
        <taxon>Dikarya</taxon>
        <taxon>Basidiomycota</taxon>
        <taxon>Agaricomycotina</taxon>
        <taxon>Agaricomycetes</taxon>
        <taxon>Agaricomycetidae</taxon>
        <taxon>Atheliales</taxon>
        <taxon>Atheliaceae</taxon>
        <taxon>Athelia</taxon>
    </lineage>
</organism>
<accession>A0A166DMF0</accession>
<sequence>MKNASPATAIGRINVSCSARSYARNGEAPAEAVDAAPALERVRVAPGALAPAPAQARQVAPVLVVAQEPGRRRRGLDAAQGEQVQAVAQAAPGRRAAARVPVPEDRDHEDLVGREAAAAEAAARAEEVRRVRVPEERVGRALLGALPGRAARQGLVPLAHGRRARRHPALLHAHPAEVPEAREVAEARRVADEAEVRQVRRPVPLLGRRVEGRGRVLGAEAREEAREAVPRHVRVEDGGQDEGPPLPVLTPPQAVGVLGHGAELVREEVVLAALVVAEARHAREVHPPAPPQVAADAVRDVRGPAEAAPLHLAHGRGAPVAAPAQLGPREGAARPAREGRAVRAPVALAVQEVERAAALELERARLVEELARALPRRLYARPPLALPLIMKLQDYPVSSCLARRRLLPRCIFCLLYDLRPWDFEVRFKALNVHLFQHNDDGRTAGLPTSAQPLLDCAPSLLRSRLPYETKSRPVSGDALLGELWTVDYDNGHITQLPTTTDWNHQGITLDSF</sequence>
<dbReference type="Proteomes" id="UP000076532">
    <property type="component" value="Unassembled WGS sequence"/>
</dbReference>
<dbReference type="AlphaFoldDB" id="A0A166DMF0"/>
<evidence type="ECO:0000256" key="1">
    <source>
        <dbReference type="SAM" id="MobiDB-lite"/>
    </source>
</evidence>
<name>A0A166DMF0_9AGAM</name>
<evidence type="ECO:0000313" key="3">
    <source>
        <dbReference type="Proteomes" id="UP000076532"/>
    </source>
</evidence>
<keyword evidence="3" id="KW-1185">Reference proteome</keyword>
<gene>
    <name evidence="2" type="ORF">FIBSPDRAFT_979397</name>
</gene>
<evidence type="ECO:0000313" key="2">
    <source>
        <dbReference type="EMBL" id="KZP14871.1"/>
    </source>
</evidence>
<reference evidence="2 3" key="1">
    <citation type="journal article" date="2016" name="Mol. Biol. Evol.">
        <title>Comparative Genomics of Early-Diverging Mushroom-Forming Fungi Provides Insights into the Origins of Lignocellulose Decay Capabilities.</title>
        <authorList>
            <person name="Nagy L.G."/>
            <person name="Riley R."/>
            <person name="Tritt A."/>
            <person name="Adam C."/>
            <person name="Daum C."/>
            <person name="Floudas D."/>
            <person name="Sun H."/>
            <person name="Yadav J.S."/>
            <person name="Pangilinan J."/>
            <person name="Larsson K.H."/>
            <person name="Matsuura K."/>
            <person name="Barry K."/>
            <person name="Labutti K."/>
            <person name="Kuo R."/>
            <person name="Ohm R.A."/>
            <person name="Bhattacharya S.S."/>
            <person name="Shirouzu T."/>
            <person name="Yoshinaga Y."/>
            <person name="Martin F.M."/>
            <person name="Grigoriev I.V."/>
            <person name="Hibbett D.S."/>
        </authorList>
    </citation>
    <scope>NUCLEOTIDE SEQUENCE [LARGE SCALE GENOMIC DNA]</scope>
    <source>
        <strain evidence="2 3">CBS 109695</strain>
    </source>
</reference>
<feature type="compositionally biased region" description="Low complexity" evidence="1">
    <location>
        <begin position="88"/>
        <end position="101"/>
    </location>
</feature>
<feature type="region of interest" description="Disordered" evidence="1">
    <location>
        <begin position="310"/>
        <end position="337"/>
    </location>
</feature>